<dbReference type="SUPFAM" id="SSF50475">
    <property type="entry name" value="FMN-binding split barrel"/>
    <property type="match status" value="1"/>
</dbReference>
<feature type="domain" description="Flavin reductase like" evidence="2">
    <location>
        <begin position="8"/>
        <end position="154"/>
    </location>
</feature>
<dbReference type="RefSeq" id="WP_133901769.1">
    <property type="nucleotide sequence ID" value="NZ_SOCP01000002.1"/>
</dbReference>
<keyword evidence="1" id="KW-0560">Oxidoreductase</keyword>
<dbReference type="EMBL" id="SOCP01000002">
    <property type="protein sequence ID" value="TDV56539.1"/>
    <property type="molecule type" value="Genomic_DNA"/>
</dbReference>
<accession>A0A4R7W3M2</accession>
<name>A0A4R7W3M2_9PSEU</name>
<evidence type="ECO:0000313" key="3">
    <source>
        <dbReference type="EMBL" id="TDV56539.1"/>
    </source>
</evidence>
<comment type="caution">
    <text evidence="3">The sequence shown here is derived from an EMBL/GenBank/DDBJ whole genome shotgun (WGS) entry which is preliminary data.</text>
</comment>
<dbReference type="InterPro" id="IPR050268">
    <property type="entry name" value="NADH-dep_flavin_reductase"/>
</dbReference>
<dbReference type="Gene3D" id="2.30.110.10">
    <property type="entry name" value="Electron Transport, Fmn-binding Protein, Chain A"/>
    <property type="match status" value="1"/>
</dbReference>
<dbReference type="AlphaFoldDB" id="A0A4R7W3M2"/>
<protein>
    <submittedName>
        <fullName evidence="3">Flavin reductase (DIM6/NTAB) family NADH-FMN oxidoreductase RutF</fullName>
    </submittedName>
</protein>
<dbReference type="InterPro" id="IPR012349">
    <property type="entry name" value="Split_barrel_FMN-bd"/>
</dbReference>
<dbReference type="Pfam" id="PF01613">
    <property type="entry name" value="Flavin_Reduct"/>
    <property type="match status" value="1"/>
</dbReference>
<dbReference type="PANTHER" id="PTHR30466:SF15">
    <property type="entry name" value="POSSIBLE OXIDOREDUCTASE"/>
    <property type="match status" value="1"/>
</dbReference>
<sequence>MADFDDLVGRLDYPMLIVTANDGHRRAGCLVGFASQCAIDPPRYMVWLSKNNRTFQVAGRCDRLGVHVLGRGNRLLAELFGTVTGFDEDKFTRCEWHDGPDGVPVLADCPQWFVGRVLSRHDTGDHEGILLEPTAVGGGADLGQLGFQSVRDLDAGNEA</sequence>
<evidence type="ECO:0000313" key="4">
    <source>
        <dbReference type="Proteomes" id="UP000294927"/>
    </source>
</evidence>
<organism evidence="3 4">
    <name type="scientific">Actinophytocola oryzae</name>
    <dbReference type="NCBI Taxonomy" id="502181"/>
    <lineage>
        <taxon>Bacteria</taxon>
        <taxon>Bacillati</taxon>
        <taxon>Actinomycetota</taxon>
        <taxon>Actinomycetes</taxon>
        <taxon>Pseudonocardiales</taxon>
        <taxon>Pseudonocardiaceae</taxon>
    </lineage>
</organism>
<evidence type="ECO:0000259" key="2">
    <source>
        <dbReference type="SMART" id="SM00903"/>
    </source>
</evidence>
<dbReference type="PANTHER" id="PTHR30466">
    <property type="entry name" value="FLAVIN REDUCTASE"/>
    <property type="match status" value="1"/>
</dbReference>
<gene>
    <name evidence="3" type="ORF">CLV71_102606</name>
</gene>
<keyword evidence="4" id="KW-1185">Reference proteome</keyword>
<dbReference type="GO" id="GO:0010181">
    <property type="term" value="F:FMN binding"/>
    <property type="evidence" value="ECO:0007669"/>
    <property type="project" value="InterPro"/>
</dbReference>
<dbReference type="GO" id="GO:0042602">
    <property type="term" value="F:riboflavin reductase (NADPH) activity"/>
    <property type="evidence" value="ECO:0007669"/>
    <property type="project" value="TreeGrafter"/>
</dbReference>
<evidence type="ECO:0000256" key="1">
    <source>
        <dbReference type="ARBA" id="ARBA00023002"/>
    </source>
</evidence>
<dbReference type="Proteomes" id="UP000294927">
    <property type="component" value="Unassembled WGS sequence"/>
</dbReference>
<dbReference type="OrthoDB" id="3176898at2"/>
<dbReference type="SMART" id="SM00903">
    <property type="entry name" value="Flavin_Reduct"/>
    <property type="match status" value="1"/>
</dbReference>
<dbReference type="InterPro" id="IPR002563">
    <property type="entry name" value="Flavin_Rdtase-like_dom"/>
</dbReference>
<reference evidence="3 4" key="1">
    <citation type="submission" date="2019-03" db="EMBL/GenBank/DDBJ databases">
        <title>Genomic Encyclopedia of Archaeal and Bacterial Type Strains, Phase II (KMG-II): from individual species to whole genera.</title>
        <authorList>
            <person name="Goeker M."/>
        </authorList>
    </citation>
    <scope>NUCLEOTIDE SEQUENCE [LARGE SCALE GENOMIC DNA]</scope>
    <source>
        <strain evidence="3 4">DSM 45499</strain>
    </source>
</reference>
<proteinExistence type="predicted"/>